<sequence length="71" mass="8152">MKTIKTALADVKQLCNSITELNANVDQLKKSWPAVTEFLHEAQGALDRWQFKDQARIDKIQAIVDRLSKRN</sequence>
<comment type="caution">
    <text evidence="1">The sequence shown here is derived from an EMBL/GenBank/DDBJ whole genome shotgun (WGS) entry which is preliminary data.</text>
</comment>
<protein>
    <submittedName>
        <fullName evidence="1">Uncharacterized protein</fullName>
    </submittedName>
</protein>
<accession>A0ABT7VMJ4</accession>
<keyword evidence="2" id="KW-1185">Reference proteome</keyword>
<dbReference type="RefSeq" id="WP_289560171.1">
    <property type="nucleotide sequence ID" value="NZ_JAUDEO010000024.1"/>
</dbReference>
<dbReference type="Proteomes" id="UP001529423">
    <property type="component" value="Unassembled WGS sequence"/>
</dbReference>
<reference evidence="1 2" key="3">
    <citation type="submission" date="2023-06" db="EMBL/GenBank/DDBJ databases">
        <authorList>
            <person name="Zeman M."/>
            <person name="Kubasova T."/>
            <person name="Jahodarova E."/>
            <person name="Nykrynova M."/>
            <person name="Rychlik I."/>
        </authorList>
    </citation>
    <scope>NUCLEOTIDE SEQUENCE [LARGE SCALE GENOMIC DNA]</scope>
    <source>
        <strain evidence="1 2">105_WCHN</strain>
    </source>
</reference>
<name>A0ABT7VMJ4_9LACO</name>
<reference evidence="2" key="1">
    <citation type="submission" date="2023-06" db="EMBL/GenBank/DDBJ databases">
        <title>Identification and characterization of horizontal gene transfer across gut microbiota members of farm animals based on homology search.</title>
        <authorList>
            <person name="Zeman M."/>
            <person name="Kubasova T."/>
            <person name="Jahodarova E."/>
            <person name="Nykrynova M."/>
            <person name="Rychlik I."/>
        </authorList>
    </citation>
    <scope>NUCLEOTIDE SEQUENCE [LARGE SCALE GENOMIC DNA]</scope>
    <source>
        <strain evidence="2">105_WCHN</strain>
    </source>
</reference>
<gene>
    <name evidence="1" type="ORF">QUW46_05260</name>
</gene>
<evidence type="ECO:0000313" key="2">
    <source>
        <dbReference type="Proteomes" id="UP001529423"/>
    </source>
</evidence>
<organism evidence="1 2">
    <name type="scientific">Limosilactobacillus panis</name>
    <dbReference type="NCBI Taxonomy" id="47493"/>
    <lineage>
        <taxon>Bacteria</taxon>
        <taxon>Bacillati</taxon>
        <taxon>Bacillota</taxon>
        <taxon>Bacilli</taxon>
        <taxon>Lactobacillales</taxon>
        <taxon>Lactobacillaceae</taxon>
        <taxon>Limosilactobacillus</taxon>
    </lineage>
</organism>
<dbReference type="EMBL" id="JAUDEO010000024">
    <property type="protein sequence ID" value="MDM8333978.1"/>
    <property type="molecule type" value="Genomic_DNA"/>
</dbReference>
<reference evidence="1 2" key="2">
    <citation type="submission" date="2023-06" db="EMBL/GenBank/DDBJ databases">
        <title>Identification and characterization of horizontal gene transfer across gut microbiota members of farm animals based on homology search.</title>
        <authorList>
            <person name="Schwarzerova J."/>
            <person name="Nykrynova M."/>
            <person name="Jureckova K."/>
            <person name="Cejkova D."/>
            <person name="Rychlik I."/>
        </authorList>
    </citation>
    <scope>NUCLEOTIDE SEQUENCE [LARGE SCALE GENOMIC DNA]</scope>
    <source>
        <strain evidence="1 2">105_WCHN</strain>
    </source>
</reference>
<proteinExistence type="predicted"/>
<evidence type="ECO:0000313" key="1">
    <source>
        <dbReference type="EMBL" id="MDM8333978.1"/>
    </source>
</evidence>